<dbReference type="AlphaFoldDB" id="A0ABC9YCB7"/>
<dbReference type="Gene3D" id="3.60.10.10">
    <property type="entry name" value="Endonuclease/exonuclease/phosphatase"/>
    <property type="match status" value="1"/>
</dbReference>
<dbReference type="PANTHER" id="PTHR33395">
    <property type="entry name" value="TRANSCRIPTASE, PUTATIVE-RELATED-RELATED"/>
    <property type="match status" value="1"/>
</dbReference>
<dbReference type="Proteomes" id="UP001623348">
    <property type="component" value="Unassembled WGS sequence"/>
</dbReference>
<gene>
    <name evidence="1" type="ORF">GRJ2_003236700</name>
</gene>
<evidence type="ECO:0000313" key="1">
    <source>
        <dbReference type="EMBL" id="GAB0207710.1"/>
    </source>
</evidence>
<evidence type="ECO:0000313" key="2">
    <source>
        <dbReference type="Proteomes" id="UP001623348"/>
    </source>
</evidence>
<accession>A0ABC9YCB7</accession>
<dbReference type="InterPro" id="IPR036691">
    <property type="entry name" value="Endo/exonu/phosph_ase_sf"/>
</dbReference>
<keyword evidence="2" id="KW-1185">Reference proteome</keyword>
<dbReference type="PANTHER" id="PTHR33395:SF22">
    <property type="entry name" value="REVERSE TRANSCRIPTASE DOMAIN-CONTAINING PROTEIN"/>
    <property type="match status" value="1"/>
</dbReference>
<proteinExistence type="predicted"/>
<name>A0ABC9YCB7_GRUJA</name>
<reference evidence="1 2" key="1">
    <citation type="submission" date="2024-06" db="EMBL/GenBank/DDBJ databases">
        <title>The draft genome of Grus japonensis, version 3.</title>
        <authorList>
            <person name="Nabeshima K."/>
            <person name="Suzuki S."/>
            <person name="Onuma M."/>
        </authorList>
    </citation>
    <scope>NUCLEOTIDE SEQUENCE [LARGE SCALE GENOMIC DNA]</scope>
    <source>
        <strain evidence="1 2">451A</strain>
    </source>
</reference>
<protein>
    <submittedName>
        <fullName evidence="1">Uncharacterized protein</fullName>
    </submittedName>
</protein>
<comment type="caution">
    <text evidence="1">The sequence shown here is derived from an EMBL/GenBank/DDBJ whole genome shotgun (WGS) entry which is preliminary data.</text>
</comment>
<dbReference type="EMBL" id="BAAFJT010000245">
    <property type="protein sequence ID" value="GAB0207710.1"/>
    <property type="molecule type" value="Genomic_DNA"/>
</dbReference>
<sequence length="284" mass="33483">MGDRRQAELDDGDERVECLWVRIRGKTNKADIIVGDCYRPCNQDEEADEIFYKQLGEVSQSLALVLMRDFNLPDFCWKYNIAERKQSRRFLECVEDNFLIQLVSEPTREGAQLDMSFANREGLVGDVMVGGHLGHSDHEMIEFLLHRELRREVSRIATLDFWRADFGLFRKWVDRVPLEEVLKGKGVQEGWTFFKKEVLKAQEQAVPMCRKTGQQGRRPAWLNRELWLELRKKRRVYGLWKKGQATQEDYKDIVRLCREKIRRAKAQLELNLATAVKDNKKMFL</sequence>
<dbReference type="SUPFAM" id="SSF56219">
    <property type="entry name" value="DNase I-like"/>
    <property type="match status" value="1"/>
</dbReference>
<organism evidence="1 2">
    <name type="scientific">Grus japonensis</name>
    <name type="common">Japanese crane</name>
    <name type="synonym">Red-crowned crane</name>
    <dbReference type="NCBI Taxonomy" id="30415"/>
    <lineage>
        <taxon>Eukaryota</taxon>
        <taxon>Metazoa</taxon>
        <taxon>Chordata</taxon>
        <taxon>Craniata</taxon>
        <taxon>Vertebrata</taxon>
        <taxon>Euteleostomi</taxon>
        <taxon>Archelosauria</taxon>
        <taxon>Archosauria</taxon>
        <taxon>Dinosauria</taxon>
        <taxon>Saurischia</taxon>
        <taxon>Theropoda</taxon>
        <taxon>Coelurosauria</taxon>
        <taxon>Aves</taxon>
        <taxon>Neognathae</taxon>
        <taxon>Neoaves</taxon>
        <taxon>Gruiformes</taxon>
        <taxon>Gruidae</taxon>
        <taxon>Grus</taxon>
    </lineage>
</organism>